<organism evidence="15 16">
    <name type="scientific">Boseongicola aestuarii</name>
    <dbReference type="NCBI Taxonomy" id="1470561"/>
    <lineage>
        <taxon>Bacteria</taxon>
        <taxon>Pseudomonadati</taxon>
        <taxon>Pseudomonadota</taxon>
        <taxon>Alphaproteobacteria</taxon>
        <taxon>Rhodobacterales</taxon>
        <taxon>Paracoccaceae</taxon>
        <taxon>Boseongicola</taxon>
    </lineage>
</organism>
<evidence type="ECO:0000256" key="12">
    <source>
        <dbReference type="ARBA" id="ARBA00078531"/>
    </source>
</evidence>
<dbReference type="Gene3D" id="3.40.50.720">
    <property type="entry name" value="NAD(P)-binding Rossmann-like Domain"/>
    <property type="match status" value="1"/>
</dbReference>
<dbReference type="GO" id="GO:0005524">
    <property type="term" value="F:ATP binding"/>
    <property type="evidence" value="ECO:0007669"/>
    <property type="project" value="UniProtKB-KW"/>
</dbReference>
<evidence type="ECO:0000313" key="15">
    <source>
        <dbReference type="EMBL" id="SMX24588.1"/>
    </source>
</evidence>
<evidence type="ECO:0000256" key="10">
    <source>
        <dbReference type="ARBA" id="ARBA00075110"/>
    </source>
</evidence>
<comment type="function">
    <text evidence="6">Catalyzes the adenylation by ATP of the carboxyl group of the C-terminal glycine of sulfur carrier protein MoaD.</text>
</comment>
<comment type="subunit">
    <text evidence="7">Homodimer. Forms a stable heterotetrameric complex of 2 MoeB and 2 MoaD during adenylation of MoaD.</text>
</comment>
<name>A0A238J1K5_9RHOB</name>
<dbReference type="Proteomes" id="UP000201838">
    <property type="component" value="Unassembled WGS sequence"/>
</dbReference>
<dbReference type="Pfam" id="PF00899">
    <property type="entry name" value="ThiF"/>
    <property type="match status" value="1"/>
</dbReference>
<keyword evidence="15" id="KW-0548">Nucleotidyltransferase</keyword>
<dbReference type="InterPro" id="IPR035985">
    <property type="entry name" value="Ubiquitin-activating_enz"/>
</dbReference>
<dbReference type="GO" id="GO:0008146">
    <property type="term" value="F:sulfotransferase activity"/>
    <property type="evidence" value="ECO:0007669"/>
    <property type="project" value="TreeGrafter"/>
</dbReference>
<dbReference type="PANTHER" id="PTHR10953:SF102">
    <property type="entry name" value="ADENYLYLTRANSFERASE AND SULFURTRANSFERASE MOCS3"/>
    <property type="match status" value="1"/>
</dbReference>
<evidence type="ECO:0000256" key="3">
    <source>
        <dbReference type="ARBA" id="ARBA00022741"/>
    </source>
</evidence>
<evidence type="ECO:0000256" key="7">
    <source>
        <dbReference type="ARBA" id="ARBA00063809"/>
    </source>
</evidence>
<evidence type="ECO:0000256" key="13">
    <source>
        <dbReference type="SAM" id="Phobius"/>
    </source>
</evidence>
<evidence type="ECO:0000256" key="4">
    <source>
        <dbReference type="ARBA" id="ARBA00022840"/>
    </source>
</evidence>
<dbReference type="GO" id="GO:0005829">
    <property type="term" value="C:cytosol"/>
    <property type="evidence" value="ECO:0007669"/>
    <property type="project" value="TreeGrafter"/>
</dbReference>
<protein>
    <recommendedName>
        <fullName evidence="9">Molybdopterin-synthase adenylyltransferase</fullName>
        <ecNumber evidence="8">2.7.7.80</ecNumber>
    </recommendedName>
    <alternativeName>
        <fullName evidence="12">MoaD protein adenylase</fullName>
    </alternativeName>
    <alternativeName>
        <fullName evidence="10">Molybdopterin-converting factor subunit 1 adenylase</fullName>
    </alternativeName>
    <alternativeName>
        <fullName evidence="11">Sulfur carrier protein MoaD adenylyltransferase</fullName>
    </alternativeName>
</protein>
<evidence type="ECO:0000256" key="6">
    <source>
        <dbReference type="ARBA" id="ARBA00055169"/>
    </source>
</evidence>
<feature type="domain" description="THIF-type NAD/FAD binding fold" evidence="14">
    <location>
        <begin position="105"/>
        <end position="339"/>
    </location>
</feature>
<evidence type="ECO:0000256" key="8">
    <source>
        <dbReference type="ARBA" id="ARBA00066884"/>
    </source>
</evidence>
<sequence>MTLVLALAAMLWGIGHMLRMPTNARFLMIVLLYVGVLLVHTVFPDGHPLRDALGGTINEWVSLGFLVGIAWLYSIALKKLRSRVRLENQPKSTEAPTSSELERNARHIVLREIGGPGQKRLKAARVLVVGAGGLGSPALQYLAAAGVGTIGVIDDDVVENSNLQRQVIHTDERIGMPKVFSAEQAMRAQNPFVEVRPYQRRLTPEIAQDLFSEYDLILDGSDNAETRYLVNETAVTLTVPLISAAITQWEGQISLFDPSRDGPCYACVFPEAPAAGLAPSCAEGGVLGPLPGVIGSMMAVEAIKLLAGAGETLLGRILIYDALFAETRIIGANRRDDCKICGNKSENTGAA</sequence>
<dbReference type="EMBL" id="FXXQ01000009">
    <property type="protein sequence ID" value="SMX24588.1"/>
    <property type="molecule type" value="Genomic_DNA"/>
</dbReference>
<dbReference type="InterPro" id="IPR045886">
    <property type="entry name" value="ThiF/MoeB/HesA"/>
</dbReference>
<dbReference type="GO" id="GO:0061605">
    <property type="term" value="F:molybdopterin-synthase adenylyltransferase activity"/>
    <property type="evidence" value="ECO:0007669"/>
    <property type="project" value="UniProtKB-EC"/>
</dbReference>
<keyword evidence="13" id="KW-0812">Transmembrane</keyword>
<dbReference type="GO" id="GO:0004792">
    <property type="term" value="F:thiosulfate-cyanide sulfurtransferase activity"/>
    <property type="evidence" value="ECO:0007669"/>
    <property type="project" value="TreeGrafter"/>
</dbReference>
<dbReference type="FunFam" id="3.40.50.720:FF:000033">
    <property type="entry name" value="Adenylyltransferase and sulfurtransferase MOCS3"/>
    <property type="match status" value="1"/>
</dbReference>
<feature type="transmembrane region" description="Helical" evidence="13">
    <location>
        <begin position="60"/>
        <end position="77"/>
    </location>
</feature>
<dbReference type="RefSeq" id="WP_093974600.1">
    <property type="nucleotide sequence ID" value="NZ_FXXQ01000009.1"/>
</dbReference>
<keyword evidence="13" id="KW-1133">Transmembrane helix</keyword>
<proteinExistence type="inferred from homology"/>
<evidence type="ECO:0000256" key="11">
    <source>
        <dbReference type="ARBA" id="ARBA00075328"/>
    </source>
</evidence>
<evidence type="ECO:0000313" key="16">
    <source>
        <dbReference type="Proteomes" id="UP000201838"/>
    </source>
</evidence>
<dbReference type="PANTHER" id="PTHR10953">
    <property type="entry name" value="UBIQUITIN-ACTIVATING ENZYME E1"/>
    <property type="match status" value="1"/>
</dbReference>
<dbReference type="SUPFAM" id="SSF69572">
    <property type="entry name" value="Activating enzymes of the ubiquitin-like proteins"/>
    <property type="match status" value="1"/>
</dbReference>
<evidence type="ECO:0000259" key="14">
    <source>
        <dbReference type="Pfam" id="PF00899"/>
    </source>
</evidence>
<dbReference type="EC" id="2.7.7.80" evidence="8"/>
<dbReference type="GO" id="GO:0008641">
    <property type="term" value="F:ubiquitin-like modifier activating enzyme activity"/>
    <property type="evidence" value="ECO:0007669"/>
    <property type="project" value="InterPro"/>
</dbReference>
<evidence type="ECO:0000256" key="5">
    <source>
        <dbReference type="ARBA" id="ARBA00052218"/>
    </source>
</evidence>
<keyword evidence="4" id="KW-0067">ATP-binding</keyword>
<reference evidence="15 16" key="1">
    <citation type="submission" date="2017-05" db="EMBL/GenBank/DDBJ databases">
        <authorList>
            <person name="Song R."/>
            <person name="Chenine A.L."/>
            <person name="Ruprecht R.M."/>
        </authorList>
    </citation>
    <scope>NUCLEOTIDE SEQUENCE [LARGE SCALE GENOMIC DNA]</scope>
    <source>
        <strain evidence="15 16">CECT 8489</strain>
    </source>
</reference>
<dbReference type="AlphaFoldDB" id="A0A238J1K5"/>
<keyword evidence="13" id="KW-0472">Membrane</keyword>
<keyword evidence="2 15" id="KW-0808">Transferase</keyword>
<evidence type="ECO:0000256" key="1">
    <source>
        <dbReference type="ARBA" id="ARBA00009919"/>
    </source>
</evidence>
<comment type="similarity">
    <text evidence="1">Belongs to the HesA/MoeB/ThiF family.</text>
</comment>
<dbReference type="NCBIfam" id="NF004281">
    <property type="entry name" value="PRK05690.1"/>
    <property type="match status" value="1"/>
</dbReference>
<keyword evidence="3" id="KW-0547">Nucleotide-binding</keyword>
<evidence type="ECO:0000256" key="2">
    <source>
        <dbReference type="ARBA" id="ARBA00022679"/>
    </source>
</evidence>
<dbReference type="CDD" id="cd00757">
    <property type="entry name" value="ThiF_MoeB_HesA_family"/>
    <property type="match status" value="1"/>
</dbReference>
<evidence type="ECO:0000256" key="9">
    <source>
        <dbReference type="ARBA" id="ARBA00073635"/>
    </source>
</evidence>
<keyword evidence="16" id="KW-1185">Reference proteome</keyword>
<accession>A0A238J1K5</accession>
<comment type="catalytic activity">
    <reaction evidence="5">
        <text>[molybdopterin-synthase sulfur-carrier protein]-C-terminal Gly-Gly + ATP + H(+) = [molybdopterin-synthase sulfur-carrier protein]-C-terminal Gly-Gly-AMP + diphosphate</text>
        <dbReference type="Rhea" id="RHEA:43616"/>
        <dbReference type="Rhea" id="RHEA-COMP:12159"/>
        <dbReference type="Rhea" id="RHEA-COMP:12202"/>
        <dbReference type="ChEBI" id="CHEBI:15378"/>
        <dbReference type="ChEBI" id="CHEBI:30616"/>
        <dbReference type="ChEBI" id="CHEBI:33019"/>
        <dbReference type="ChEBI" id="CHEBI:90618"/>
        <dbReference type="ChEBI" id="CHEBI:90778"/>
        <dbReference type="EC" id="2.7.7.80"/>
    </reaction>
</comment>
<gene>
    <name evidence="15" type="primary">moeZ</name>
    <name evidence="15" type="ORF">BOA8489_02714</name>
</gene>
<dbReference type="InterPro" id="IPR000594">
    <property type="entry name" value="ThiF_NAD_FAD-bd"/>
</dbReference>
<dbReference type="OrthoDB" id="9804286at2"/>